<dbReference type="Proteomes" id="UP001152607">
    <property type="component" value="Unassembled WGS sequence"/>
</dbReference>
<organism evidence="3 4">
    <name type="scientific">Periconia digitata</name>
    <dbReference type="NCBI Taxonomy" id="1303443"/>
    <lineage>
        <taxon>Eukaryota</taxon>
        <taxon>Fungi</taxon>
        <taxon>Dikarya</taxon>
        <taxon>Ascomycota</taxon>
        <taxon>Pezizomycotina</taxon>
        <taxon>Dothideomycetes</taxon>
        <taxon>Pleosporomycetidae</taxon>
        <taxon>Pleosporales</taxon>
        <taxon>Massarineae</taxon>
        <taxon>Periconiaceae</taxon>
        <taxon>Periconia</taxon>
    </lineage>
</organism>
<protein>
    <recommendedName>
        <fullName evidence="2">F-box domain-containing protein</fullName>
    </recommendedName>
</protein>
<evidence type="ECO:0000259" key="2">
    <source>
        <dbReference type="PROSITE" id="PS50181"/>
    </source>
</evidence>
<accession>A0A9W4UKX1</accession>
<evidence type="ECO:0000313" key="3">
    <source>
        <dbReference type="EMBL" id="CAI6336912.1"/>
    </source>
</evidence>
<dbReference type="PROSITE" id="PS50181">
    <property type="entry name" value="FBOX"/>
    <property type="match status" value="1"/>
</dbReference>
<evidence type="ECO:0000313" key="4">
    <source>
        <dbReference type="Proteomes" id="UP001152607"/>
    </source>
</evidence>
<feature type="region of interest" description="Disordered" evidence="1">
    <location>
        <begin position="577"/>
        <end position="603"/>
    </location>
</feature>
<keyword evidence="4" id="KW-1185">Reference proteome</keyword>
<name>A0A9W4UKX1_9PLEO</name>
<dbReference type="InterPro" id="IPR001810">
    <property type="entry name" value="F-box_dom"/>
</dbReference>
<feature type="compositionally biased region" description="Basic residues" evidence="1">
    <location>
        <begin position="593"/>
        <end position="603"/>
    </location>
</feature>
<proteinExistence type="predicted"/>
<dbReference type="SUPFAM" id="SSF81383">
    <property type="entry name" value="F-box domain"/>
    <property type="match status" value="1"/>
</dbReference>
<evidence type="ECO:0000256" key="1">
    <source>
        <dbReference type="SAM" id="MobiDB-lite"/>
    </source>
</evidence>
<feature type="domain" description="F-box" evidence="2">
    <location>
        <begin position="10"/>
        <end position="58"/>
    </location>
</feature>
<comment type="caution">
    <text evidence="3">The sequence shown here is derived from an EMBL/GenBank/DDBJ whole genome shotgun (WGS) entry which is preliminary data.</text>
</comment>
<sequence>MAPLQKTTGKGPLSRLPGEILINIFNLLPLKDQLTLIRLSKQHCSLLVQDLHKHITPLRIDRSNAEIRANLVRNRSWTKSLILHSPCLDEYQHKPDEDKYKNLSLMLSRILKVYSGGKKKIDILAFTAPTTLDELSYGCLEGYLDTQSSLRTAVLPPISVSTTTSENETCPMGVVLQTSHEAGKGNTSKDLVLYLRQGCKIQAARKLIVPSEQVVVMAHFYGNQCRESFNWGNLDNLDQSWHDVRDISFDSFYSADIPDCPALRMPERIMSLSISNTNTSHSSWEQYEAAIANERSLLVDHFALARKAMGATFPGITLDVLLEFLGNITNLKTLCFHQWVALPAHGMAACASMHRETLISFSWRASTKEFREEDALALVDACPELQALGVNGAFARVCIEDPQLFREPHVAELFLEKAKSFFGGLKGLTNLHTLCIFTTKKADLSCNSVIKNNEDPTILQVVTNFLNVAADNGLPSLRVLHFIHYQYRNGGASSFKVYFAPNPKTLKQTAFVSVLKKLTDTEENVLHALGGSPSGSVSQAEYRHLGDLYPSTETLARFLQEEKNEYRFGFPRAPFISVTPKRKASDDQSEKTPRKKRRRGRKK</sequence>
<gene>
    <name evidence="3" type="ORF">PDIGIT_LOCUS10018</name>
</gene>
<dbReference type="AlphaFoldDB" id="A0A9W4UKX1"/>
<feature type="compositionally biased region" description="Basic and acidic residues" evidence="1">
    <location>
        <begin position="583"/>
        <end position="592"/>
    </location>
</feature>
<dbReference type="EMBL" id="CAOQHR010000007">
    <property type="protein sequence ID" value="CAI6336912.1"/>
    <property type="molecule type" value="Genomic_DNA"/>
</dbReference>
<reference evidence="3" key="1">
    <citation type="submission" date="2023-01" db="EMBL/GenBank/DDBJ databases">
        <authorList>
            <person name="Van Ghelder C."/>
            <person name="Rancurel C."/>
        </authorList>
    </citation>
    <scope>NUCLEOTIDE SEQUENCE</scope>
    <source>
        <strain evidence="3">CNCM I-4278</strain>
    </source>
</reference>
<dbReference type="InterPro" id="IPR036047">
    <property type="entry name" value="F-box-like_dom_sf"/>
</dbReference>